<comment type="caution">
    <text evidence="2">The sequence shown here is derived from an EMBL/GenBank/DDBJ whole genome shotgun (WGS) entry which is preliminary data.</text>
</comment>
<dbReference type="AlphaFoldDB" id="A0A6N9T6U1"/>
<feature type="compositionally biased region" description="Basic residues" evidence="1">
    <location>
        <begin position="180"/>
        <end position="189"/>
    </location>
</feature>
<evidence type="ECO:0000313" key="2">
    <source>
        <dbReference type="EMBL" id="NDW07093.1"/>
    </source>
</evidence>
<proteinExistence type="predicted"/>
<keyword evidence="3" id="KW-1185">Reference proteome</keyword>
<feature type="region of interest" description="Disordered" evidence="1">
    <location>
        <begin position="168"/>
        <end position="189"/>
    </location>
</feature>
<gene>
    <name evidence="2" type="ORF">GTK09_21995</name>
</gene>
<protein>
    <submittedName>
        <fullName evidence="2">Uncharacterized protein</fullName>
    </submittedName>
</protein>
<reference evidence="2 3" key="1">
    <citation type="submission" date="2020-01" db="EMBL/GenBank/DDBJ databases">
        <title>Jiella pacifica sp. nov.</title>
        <authorList>
            <person name="Xue Z."/>
            <person name="Zhu S."/>
            <person name="Chen J."/>
            <person name="Yang J."/>
        </authorList>
    </citation>
    <scope>NUCLEOTIDE SEQUENCE [LARGE SCALE GENOMIC DNA]</scope>
    <source>
        <strain evidence="2 3">40Bstr34</strain>
    </source>
</reference>
<dbReference type="EMBL" id="JAAAMG010000023">
    <property type="protein sequence ID" value="NDW07093.1"/>
    <property type="molecule type" value="Genomic_DNA"/>
</dbReference>
<dbReference type="RefSeq" id="WP_163465547.1">
    <property type="nucleotide sequence ID" value="NZ_JAAAMG010000023.1"/>
</dbReference>
<name>A0A6N9T6U1_9HYPH</name>
<evidence type="ECO:0000313" key="3">
    <source>
        <dbReference type="Proteomes" id="UP000469011"/>
    </source>
</evidence>
<dbReference type="Proteomes" id="UP000469011">
    <property type="component" value="Unassembled WGS sequence"/>
</dbReference>
<accession>A0A6N9T6U1</accession>
<sequence length="189" mass="21096">MSAFVGLLGVLLGAFLGKGLERLLDLRRRRDRQIDMVFALHAEISAGQSAVSDQNAQDEAAYFLANEDPVAPADRSDFVFDSLKTDISILPQPVVHQIVLYYRLAEQSNLMTEFLTSEAYRRQSPEERLRYRRSMLAGLEDQRIAASAALDALESYISDCGLTVPQRSRVASNEGSNRSDHRKPPHVST</sequence>
<organism evidence="2 3">
    <name type="scientific">Jiella pacifica</name>
    <dbReference type="NCBI Taxonomy" id="2696469"/>
    <lineage>
        <taxon>Bacteria</taxon>
        <taxon>Pseudomonadati</taxon>
        <taxon>Pseudomonadota</taxon>
        <taxon>Alphaproteobacteria</taxon>
        <taxon>Hyphomicrobiales</taxon>
        <taxon>Aurantimonadaceae</taxon>
        <taxon>Jiella</taxon>
    </lineage>
</organism>
<evidence type="ECO:0000256" key="1">
    <source>
        <dbReference type="SAM" id="MobiDB-lite"/>
    </source>
</evidence>